<dbReference type="Proteomes" id="UP000688137">
    <property type="component" value="Unassembled WGS sequence"/>
</dbReference>
<dbReference type="OMA" id="MNNAKDP"/>
<accession>A0A8S1NYW1</accession>
<feature type="transmembrane region" description="Helical" evidence="3">
    <location>
        <begin position="227"/>
        <end position="245"/>
    </location>
</feature>
<name>A0A8S1NYW1_PARPR</name>
<evidence type="ECO:0000256" key="2">
    <source>
        <dbReference type="SAM" id="MobiDB-lite"/>
    </source>
</evidence>
<dbReference type="EMBL" id="CAJJDM010000100">
    <property type="protein sequence ID" value="CAD8094983.1"/>
    <property type="molecule type" value="Genomic_DNA"/>
</dbReference>
<evidence type="ECO:0000313" key="5">
    <source>
        <dbReference type="Proteomes" id="UP000688137"/>
    </source>
</evidence>
<comment type="caution">
    <text evidence="4">The sequence shown here is derived from an EMBL/GenBank/DDBJ whole genome shotgun (WGS) entry which is preliminary data.</text>
</comment>
<feature type="region of interest" description="Disordered" evidence="2">
    <location>
        <begin position="127"/>
        <end position="146"/>
    </location>
</feature>
<feature type="coiled-coil region" evidence="1">
    <location>
        <begin position="265"/>
        <end position="299"/>
    </location>
</feature>
<evidence type="ECO:0000256" key="1">
    <source>
        <dbReference type="SAM" id="Coils"/>
    </source>
</evidence>
<gene>
    <name evidence="4" type="ORF">PPRIM_AZ9-3.1.T0970130</name>
</gene>
<keyword evidence="3" id="KW-0472">Membrane</keyword>
<keyword evidence="5" id="KW-1185">Reference proteome</keyword>
<evidence type="ECO:0000313" key="4">
    <source>
        <dbReference type="EMBL" id="CAD8094983.1"/>
    </source>
</evidence>
<protein>
    <recommendedName>
        <fullName evidence="6">Transmembrane protein</fullName>
    </recommendedName>
</protein>
<keyword evidence="3" id="KW-0812">Transmembrane</keyword>
<proteinExistence type="predicted"/>
<organism evidence="4 5">
    <name type="scientific">Paramecium primaurelia</name>
    <dbReference type="NCBI Taxonomy" id="5886"/>
    <lineage>
        <taxon>Eukaryota</taxon>
        <taxon>Sar</taxon>
        <taxon>Alveolata</taxon>
        <taxon>Ciliophora</taxon>
        <taxon>Intramacronucleata</taxon>
        <taxon>Oligohymenophorea</taxon>
        <taxon>Peniculida</taxon>
        <taxon>Parameciidae</taxon>
        <taxon>Paramecium</taxon>
    </lineage>
</organism>
<evidence type="ECO:0008006" key="6">
    <source>
        <dbReference type="Google" id="ProtNLM"/>
    </source>
</evidence>
<sequence>MISKLKSINKIKMLQKILQIVNQAKVSANKVTQQLKNEKMYINQMNNAKDPTKPSFDHLSNFKEYSNILKDVYLSDPMKKLKGFAKKEKDLYINQLQKTFPKETLQQYNLKLQSSLKSLKNSTFWKSSSNNQSSYKQQQQTNQTQTNYTNQYKQQNQTQSKYDGSTQNFWNKYFNKFQQDASNLNNQYSQNFNQQKHKFTNFKDAQKASFTFIYKNILSKAKIIGQVSFKYILMGIFVLGVAYSIPKSISTYFATKATVTAQLQYDNLLKENEILKINLKQAEEYLQTLQQQTTRVTKNI</sequence>
<reference evidence="4" key="1">
    <citation type="submission" date="2021-01" db="EMBL/GenBank/DDBJ databases">
        <authorList>
            <consortium name="Genoscope - CEA"/>
            <person name="William W."/>
        </authorList>
    </citation>
    <scope>NUCLEOTIDE SEQUENCE</scope>
</reference>
<evidence type="ECO:0000256" key="3">
    <source>
        <dbReference type="SAM" id="Phobius"/>
    </source>
</evidence>
<keyword evidence="3" id="KW-1133">Transmembrane helix</keyword>
<dbReference type="AlphaFoldDB" id="A0A8S1NYW1"/>
<keyword evidence="1" id="KW-0175">Coiled coil</keyword>